<reference evidence="2" key="1">
    <citation type="submission" date="2020-11" db="EMBL/GenBank/DDBJ databases">
        <title>Adaptations for nitrogen fixation in a non-lichenized fungal sporocarp promotes dispersal by wood-feeding termites.</title>
        <authorList>
            <consortium name="DOE Joint Genome Institute"/>
            <person name="Koch R.A."/>
            <person name="Yoon G."/>
            <person name="Arayal U."/>
            <person name="Lail K."/>
            <person name="Amirebrahimi M."/>
            <person name="Labutti K."/>
            <person name="Lipzen A."/>
            <person name="Riley R."/>
            <person name="Barry K."/>
            <person name="Henrissat B."/>
            <person name="Grigoriev I.V."/>
            <person name="Herr J.R."/>
            <person name="Aime M.C."/>
        </authorList>
    </citation>
    <scope>NUCLEOTIDE SEQUENCE</scope>
    <source>
        <strain evidence="2">MCA 3950</strain>
    </source>
</reference>
<protein>
    <submittedName>
        <fullName evidence="2">Uncharacterized protein</fullName>
    </submittedName>
</protein>
<sequence length="168" mass="19046">MKNGYAAVSIYLLDCLLWSFCDYMHLFTIQCKSLGANAAVRSQSYVAMRGRLPVRIMFLTLRPSLSTMVRLHQGQGQNNRRKPSQRASETGVLPISSVSRPLKVGNNWKGLKHVLVCVRTIRYLGAEGSNLTDRHHLRHVRLLSRSTFQNLQNGLRSTEIVPICRRLA</sequence>
<accession>A0A9P8AVS6</accession>
<keyword evidence="3" id="KW-1185">Reference proteome</keyword>
<dbReference type="GeneID" id="66103900"/>
<organism evidence="2 3">
    <name type="scientific">Guyanagaster necrorhizus</name>
    <dbReference type="NCBI Taxonomy" id="856835"/>
    <lineage>
        <taxon>Eukaryota</taxon>
        <taxon>Fungi</taxon>
        <taxon>Dikarya</taxon>
        <taxon>Basidiomycota</taxon>
        <taxon>Agaricomycotina</taxon>
        <taxon>Agaricomycetes</taxon>
        <taxon>Agaricomycetidae</taxon>
        <taxon>Agaricales</taxon>
        <taxon>Marasmiineae</taxon>
        <taxon>Physalacriaceae</taxon>
        <taxon>Guyanagaster</taxon>
    </lineage>
</organism>
<dbReference type="AlphaFoldDB" id="A0A9P8AVS6"/>
<dbReference type="EMBL" id="MU250527">
    <property type="protein sequence ID" value="KAG7449884.1"/>
    <property type="molecule type" value="Genomic_DNA"/>
</dbReference>
<evidence type="ECO:0000256" key="1">
    <source>
        <dbReference type="SAM" id="MobiDB-lite"/>
    </source>
</evidence>
<dbReference type="RefSeq" id="XP_043043384.1">
    <property type="nucleotide sequence ID" value="XM_043181604.1"/>
</dbReference>
<dbReference type="Proteomes" id="UP000812287">
    <property type="component" value="Unassembled WGS sequence"/>
</dbReference>
<comment type="caution">
    <text evidence="2">The sequence shown here is derived from an EMBL/GenBank/DDBJ whole genome shotgun (WGS) entry which is preliminary data.</text>
</comment>
<evidence type="ECO:0000313" key="3">
    <source>
        <dbReference type="Proteomes" id="UP000812287"/>
    </source>
</evidence>
<gene>
    <name evidence="2" type="ORF">BT62DRAFT_612556</name>
</gene>
<proteinExistence type="predicted"/>
<name>A0A9P8AVS6_9AGAR</name>
<evidence type="ECO:0000313" key="2">
    <source>
        <dbReference type="EMBL" id="KAG7449884.1"/>
    </source>
</evidence>
<feature type="region of interest" description="Disordered" evidence="1">
    <location>
        <begin position="70"/>
        <end position="91"/>
    </location>
</feature>